<evidence type="ECO:0000313" key="19">
    <source>
        <dbReference type="EMBL" id="OUQ09437.1"/>
    </source>
</evidence>
<dbReference type="InterPro" id="IPR018044">
    <property type="entry name" value="Peptidase_S11"/>
</dbReference>
<evidence type="ECO:0000256" key="10">
    <source>
        <dbReference type="ARBA" id="ARBA00022984"/>
    </source>
</evidence>
<evidence type="ECO:0000256" key="13">
    <source>
        <dbReference type="PIRSR" id="PIRSR618044-1"/>
    </source>
</evidence>
<feature type="active site" description="Proton acceptor" evidence="13">
    <location>
        <position position="68"/>
    </location>
</feature>
<dbReference type="SUPFAM" id="SSF69189">
    <property type="entry name" value="Penicillin-binding protein associated domain"/>
    <property type="match status" value="1"/>
</dbReference>
<keyword evidence="7 16" id="KW-0732">Signal</keyword>
<accession>A0A1Y4QVX4</accession>
<evidence type="ECO:0000256" key="16">
    <source>
        <dbReference type="SAM" id="SignalP"/>
    </source>
</evidence>
<dbReference type="Pfam" id="PF00768">
    <property type="entry name" value="Peptidase_S11"/>
    <property type="match status" value="1"/>
</dbReference>
<feature type="domain" description="Peptidase S11 D-alanyl-D-alanine carboxypeptidase A N-terminal" evidence="17">
    <location>
        <begin position="31"/>
        <end position="284"/>
    </location>
</feature>
<dbReference type="GO" id="GO:0008360">
    <property type="term" value="P:regulation of cell shape"/>
    <property type="evidence" value="ECO:0007669"/>
    <property type="project" value="UniProtKB-KW"/>
</dbReference>
<dbReference type="PRINTS" id="PR00725">
    <property type="entry name" value="DADACBPTASE1"/>
</dbReference>
<dbReference type="UniPathway" id="UPA00219"/>
<reference evidence="20" key="1">
    <citation type="submission" date="2017-04" db="EMBL/GenBank/DDBJ databases">
        <title>Function of individual gut microbiota members based on whole genome sequencing of pure cultures obtained from chicken caecum.</title>
        <authorList>
            <person name="Medvecky M."/>
            <person name="Cejkova D."/>
            <person name="Polansky O."/>
            <person name="Karasova D."/>
            <person name="Kubasova T."/>
            <person name="Cizek A."/>
            <person name="Rychlik I."/>
        </authorList>
    </citation>
    <scope>NUCLEOTIDE SEQUENCE [LARGE SCALE GENOMIC DNA]</scope>
    <source>
        <strain evidence="20">An144</strain>
    </source>
</reference>
<evidence type="ECO:0000259" key="17">
    <source>
        <dbReference type="Pfam" id="PF00768"/>
    </source>
</evidence>
<dbReference type="EC" id="3.4.16.4" evidence="4"/>
<evidence type="ECO:0000259" key="18">
    <source>
        <dbReference type="Pfam" id="PF07943"/>
    </source>
</evidence>
<keyword evidence="8" id="KW-0378">Hydrolase</keyword>
<evidence type="ECO:0000256" key="1">
    <source>
        <dbReference type="ARBA" id="ARBA00003217"/>
    </source>
</evidence>
<dbReference type="PANTHER" id="PTHR21581">
    <property type="entry name" value="D-ALANYL-D-ALANINE CARBOXYPEPTIDASE"/>
    <property type="match status" value="1"/>
</dbReference>
<dbReference type="SUPFAM" id="SSF56601">
    <property type="entry name" value="beta-lactamase/transpeptidase-like"/>
    <property type="match status" value="1"/>
</dbReference>
<evidence type="ECO:0000256" key="2">
    <source>
        <dbReference type="ARBA" id="ARBA00004752"/>
    </source>
</evidence>
<feature type="chain" id="PRO_5012328100" description="serine-type D-Ala-D-Ala carboxypeptidase" evidence="16">
    <location>
        <begin position="28"/>
        <end position="443"/>
    </location>
</feature>
<dbReference type="InterPro" id="IPR012338">
    <property type="entry name" value="Beta-lactam/transpept-like"/>
</dbReference>
<feature type="active site" evidence="13">
    <location>
        <position position="129"/>
    </location>
</feature>
<evidence type="ECO:0000256" key="3">
    <source>
        <dbReference type="ARBA" id="ARBA00007164"/>
    </source>
</evidence>
<keyword evidence="6" id="KW-0645">Protease</keyword>
<evidence type="ECO:0000256" key="9">
    <source>
        <dbReference type="ARBA" id="ARBA00022960"/>
    </source>
</evidence>
<dbReference type="Proteomes" id="UP000196074">
    <property type="component" value="Unassembled WGS sequence"/>
</dbReference>
<dbReference type="PANTHER" id="PTHR21581:SF11">
    <property type="entry name" value="D-ALANYL-D-ALANINE CARBOXYPEPTIDASE DACA"/>
    <property type="match status" value="1"/>
</dbReference>
<comment type="function">
    <text evidence="1">Removes C-terminal D-alanyl residues from sugar-peptide cell wall precursors.</text>
</comment>
<organism evidence="19 20">
    <name type="scientific">Enterococcus cecorum</name>
    <dbReference type="NCBI Taxonomy" id="44008"/>
    <lineage>
        <taxon>Bacteria</taxon>
        <taxon>Bacillati</taxon>
        <taxon>Bacillota</taxon>
        <taxon>Bacilli</taxon>
        <taxon>Lactobacillales</taxon>
        <taxon>Enterococcaceae</taxon>
        <taxon>Enterococcus</taxon>
    </lineage>
</organism>
<evidence type="ECO:0000256" key="4">
    <source>
        <dbReference type="ARBA" id="ARBA00012448"/>
    </source>
</evidence>
<dbReference type="GO" id="GO:0009002">
    <property type="term" value="F:serine-type D-Ala-D-Ala carboxypeptidase activity"/>
    <property type="evidence" value="ECO:0007669"/>
    <property type="project" value="UniProtKB-EC"/>
</dbReference>
<dbReference type="InterPro" id="IPR012907">
    <property type="entry name" value="Peptidase_S11_C"/>
</dbReference>
<gene>
    <name evidence="19" type="ORF">B5E88_09965</name>
</gene>
<evidence type="ECO:0000256" key="5">
    <source>
        <dbReference type="ARBA" id="ARBA00022645"/>
    </source>
</evidence>
<dbReference type="GO" id="GO:0006508">
    <property type="term" value="P:proteolysis"/>
    <property type="evidence" value="ECO:0007669"/>
    <property type="project" value="UniProtKB-KW"/>
</dbReference>
<feature type="active site" description="Acyl-ester intermediate" evidence="13">
    <location>
        <position position="65"/>
    </location>
</feature>
<dbReference type="RefSeq" id="WP_087215765.1">
    <property type="nucleotide sequence ID" value="NZ_NFLC01000023.1"/>
</dbReference>
<dbReference type="Gene3D" id="3.40.710.10">
    <property type="entry name" value="DD-peptidase/beta-lactamase superfamily"/>
    <property type="match status" value="1"/>
</dbReference>
<evidence type="ECO:0000256" key="15">
    <source>
        <dbReference type="RuleBase" id="RU004016"/>
    </source>
</evidence>
<dbReference type="InterPro" id="IPR037167">
    <property type="entry name" value="Peptidase_S11_C_sf"/>
</dbReference>
<keyword evidence="9" id="KW-0133">Cell shape</keyword>
<keyword evidence="11" id="KW-0961">Cell wall biogenesis/degradation</keyword>
<dbReference type="GO" id="GO:0009252">
    <property type="term" value="P:peptidoglycan biosynthetic process"/>
    <property type="evidence" value="ECO:0007669"/>
    <property type="project" value="UniProtKB-UniPathway"/>
</dbReference>
<evidence type="ECO:0000313" key="20">
    <source>
        <dbReference type="Proteomes" id="UP000196074"/>
    </source>
</evidence>
<name>A0A1Y4QVX4_9ENTE</name>
<dbReference type="EMBL" id="NFLC01000023">
    <property type="protein sequence ID" value="OUQ09437.1"/>
    <property type="molecule type" value="Genomic_DNA"/>
</dbReference>
<keyword evidence="10" id="KW-0573">Peptidoglycan synthesis</keyword>
<evidence type="ECO:0000256" key="14">
    <source>
        <dbReference type="PIRSR" id="PIRSR618044-2"/>
    </source>
</evidence>
<dbReference type="Gene3D" id="2.60.410.10">
    <property type="entry name" value="D-Ala-D-Ala carboxypeptidase, C-terminal domain"/>
    <property type="match status" value="1"/>
</dbReference>
<feature type="domain" description="Peptidase S11 D-Ala-D-Ala carboxypeptidase A C-terminal" evidence="18">
    <location>
        <begin position="324"/>
        <end position="413"/>
    </location>
</feature>
<dbReference type="AlphaFoldDB" id="A0A1Y4QVX4"/>
<evidence type="ECO:0000256" key="7">
    <source>
        <dbReference type="ARBA" id="ARBA00022729"/>
    </source>
</evidence>
<keyword evidence="5 19" id="KW-0121">Carboxypeptidase</keyword>
<dbReference type="InterPro" id="IPR001967">
    <property type="entry name" value="Peptidase_S11_N"/>
</dbReference>
<comment type="similarity">
    <text evidence="3 15">Belongs to the peptidase S11 family.</text>
</comment>
<comment type="pathway">
    <text evidence="2">Cell wall biogenesis; peptidoglycan biosynthesis.</text>
</comment>
<comment type="caution">
    <text evidence="19">The sequence shown here is derived from an EMBL/GenBank/DDBJ whole genome shotgun (WGS) entry which is preliminary data.</text>
</comment>
<protein>
    <recommendedName>
        <fullName evidence="4">serine-type D-Ala-D-Ala carboxypeptidase</fullName>
        <ecNumber evidence="4">3.4.16.4</ecNumber>
    </recommendedName>
</protein>
<dbReference type="GO" id="GO:0071555">
    <property type="term" value="P:cell wall organization"/>
    <property type="evidence" value="ECO:0007669"/>
    <property type="project" value="UniProtKB-KW"/>
</dbReference>
<dbReference type="InterPro" id="IPR015956">
    <property type="entry name" value="Peniciliin-bd_prot_C_sf"/>
</dbReference>
<feature type="binding site" evidence="14">
    <location>
        <position position="254"/>
    </location>
    <ligand>
        <name>substrate</name>
    </ligand>
</feature>
<evidence type="ECO:0000256" key="6">
    <source>
        <dbReference type="ARBA" id="ARBA00022670"/>
    </source>
</evidence>
<sequence length="443" mass="49031">MRKAVNPLYFIAMTLLFCFFSTAPLWADETQNNFSIDAKAAIAVDADSGKIFYAQDSTTPMPIASITKVLSIYVVYDKIKNEELDLLDQVVISPQLAELSTKPELSNVALVANQAYTVESLIHASLIQSANAAVMALGEKVAGSQEQFVNLMRQKAESLGITDAKIISVSGLNNRDLGDFRYPGTGDDEENEMSAQDVAIIAKHFIADYPEVLNITSTVQESFGENTAQPSIMQNWNQLLPGLPLQKEGVIGLKTGTTDLAGACFVGVIRQNSREVITVVLHANNQANDSNARFVETSKLMDYALNQWQEITLSATDLTNAIRSKLAVIDGKQASVSLKVNDPYKLWVPVQFDSTQLKYEEQLEVQSIQAPVQMNREVGTLTINNPTDNYGYLPDSQTPESQIKIVTANAVEKENFFVLWLRQVKNIAQNAWMHTKQFFQSLF</sequence>
<evidence type="ECO:0000256" key="11">
    <source>
        <dbReference type="ARBA" id="ARBA00023316"/>
    </source>
</evidence>
<proteinExistence type="inferred from homology"/>
<dbReference type="Pfam" id="PF07943">
    <property type="entry name" value="PBP5_C"/>
    <property type="match status" value="1"/>
</dbReference>
<evidence type="ECO:0000256" key="8">
    <source>
        <dbReference type="ARBA" id="ARBA00022801"/>
    </source>
</evidence>
<evidence type="ECO:0000256" key="12">
    <source>
        <dbReference type="ARBA" id="ARBA00034000"/>
    </source>
</evidence>
<feature type="signal peptide" evidence="16">
    <location>
        <begin position="1"/>
        <end position="27"/>
    </location>
</feature>
<comment type="catalytic activity">
    <reaction evidence="12">
        <text>Preferential cleavage: (Ac)2-L-Lys-D-Ala-|-D-Ala. Also transpeptidation of peptidyl-alanyl moieties that are N-acyl substituents of D-alanine.</text>
        <dbReference type="EC" id="3.4.16.4"/>
    </reaction>
</comment>